<dbReference type="AlphaFoldDB" id="H2XPV0"/>
<organism evidence="1 2">
    <name type="scientific">Ciona intestinalis</name>
    <name type="common">Transparent sea squirt</name>
    <name type="synonym">Ascidia intestinalis</name>
    <dbReference type="NCBI Taxonomy" id="7719"/>
    <lineage>
        <taxon>Eukaryota</taxon>
        <taxon>Metazoa</taxon>
        <taxon>Chordata</taxon>
        <taxon>Tunicata</taxon>
        <taxon>Ascidiacea</taxon>
        <taxon>Phlebobranchia</taxon>
        <taxon>Cionidae</taxon>
        <taxon>Ciona</taxon>
    </lineage>
</organism>
<name>H2XPV0_CIOIN</name>
<keyword evidence="2" id="KW-1185">Reference proteome</keyword>
<evidence type="ECO:0000313" key="1">
    <source>
        <dbReference type="Ensembl" id="ENSCINP00000031684.1"/>
    </source>
</evidence>
<reference evidence="1" key="3">
    <citation type="submission" date="2025-08" db="UniProtKB">
        <authorList>
            <consortium name="Ensembl"/>
        </authorList>
    </citation>
    <scope>IDENTIFICATION</scope>
</reference>
<reference evidence="2" key="1">
    <citation type="journal article" date="2002" name="Science">
        <title>The draft genome of Ciona intestinalis: insights into chordate and vertebrate origins.</title>
        <authorList>
            <person name="Dehal P."/>
            <person name="Satou Y."/>
            <person name="Campbell R.K."/>
            <person name="Chapman J."/>
            <person name="Degnan B."/>
            <person name="De Tomaso A."/>
            <person name="Davidson B."/>
            <person name="Di Gregorio A."/>
            <person name="Gelpke M."/>
            <person name="Goodstein D.M."/>
            <person name="Harafuji N."/>
            <person name="Hastings K.E."/>
            <person name="Ho I."/>
            <person name="Hotta K."/>
            <person name="Huang W."/>
            <person name="Kawashima T."/>
            <person name="Lemaire P."/>
            <person name="Martinez D."/>
            <person name="Meinertzhagen I.A."/>
            <person name="Necula S."/>
            <person name="Nonaka M."/>
            <person name="Putnam N."/>
            <person name="Rash S."/>
            <person name="Saiga H."/>
            <person name="Satake M."/>
            <person name="Terry A."/>
            <person name="Yamada L."/>
            <person name="Wang H.G."/>
            <person name="Awazu S."/>
            <person name="Azumi K."/>
            <person name="Boore J."/>
            <person name="Branno M."/>
            <person name="Chin-Bow S."/>
            <person name="DeSantis R."/>
            <person name="Doyle S."/>
            <person name="Francino P."/>
            <person name="Keys D.N."/>
            <person name="Haga S."/>
            <person name="Hayashi H."/>
            <person name="Hino K."/>
            <person name="Imai K.S."/>
            <person name="Inaba K."/>
            <person name="Kano S."/>
            <person name="Kobayashi K."/>
            <person name="Kobayashi M."/>
            <person name="Lee B.I."/>
            <person name="Makabe K.W."/>
            <person name="Manohar C."/>
            <person name="Matassi G."/>
            <person name="Medina M."/>
            <person name="Mochizuki Y."/>
            <person name="Mount S."/>
            <person name="Morishita T."/>
            <person name="Miura S."/>
            <person name="Nakayama A."/>
            <person name="Nishizaka S."/>
            <person name="Nomoto H."/>
            <person name="Ohta F."/>
            <person name="Oishi K."/>
            <person name="Rigoutsos I."/>
            <person name="Sano M."/>
            <person name="Sasaki A."/>
            <person name="Sasakura Y."/>
            <person name="Shoguchi E."/>
            <person name="Shin-i T."/>
            <person name="Spagnuolo A."/>
            <person name="Stainier D."/>
            <person name="Suzuki M.M."/>
            <person name="Tassy O."/>
            <person name="Takatori N."/>
            <person name="Tokuoka M."/>
            <person name="Yagi K."/>
            <person name="Yoshizaki F."/>
            <person name="Wada S."/>
            <person name="Zhang C."/>
            <person name="Hyatt P.D."/>
            <person name="Larimer F."/>
            <person name="Detter C."/>
            <person name="Doggett N."/>
            <person name="Glavina T."/>
            <person name="Hawkins T."/>
            <person name="Richardson P."/>
            <person name="Lucas S."/>
            <person name="Kohara Y."/>
            <person name="Levine M."/>
            <person name="Satoh N."/>
            <person name="Rokhsar D.S."/>
        </authorList>
    </citation>
    <scope>NUCLEOTIDE SEQUENCE [LARGE SCALE GENOMIC DNA]</scope>
</reference>
<reference evidence="1" key="4">
    <citation type="submission" date="2025-09" db="UniProtKB">
        <authorList>
            <consortium name="Ensembl"/>
        </authorList>
    </citation>
    <scope>IDENTIFICATION</scope>
</reference>
<evidence type="ECO:0000313" key="2">
    <source>
        <dbReference type="Proteomes" id="UP000008144"/>
    </source>
</evidence>
<accession>H2XPV0</accession>
<proteinExistence type="predicted"/>
<dbReference type="Proteomes" id="UP000008144">
    <property type="component" value="Chromosome 4"/>
</dbReference>
<sequence length="35" mass="3818">MMNIRIITGPQPDIACPASIKCSANDKHSPHDEIN</sequence>
<dbReference type="Ensembl" id="ENSCINT00000035275.1">
    <property type="protein sequence ID" value="ENSCINP00000031684.1"/>
    <property type="gene ID" value="ENSCING00000024078.1"/>
</dbReference>
<dbReference type="InParanoid" id="H2XPV0"/>
<reference evidence="1" key="2">
    <citation type="journal article" date="2008" name="Genome Biol.">
        <title>Improved genome assembly and evidence-based global gene model set for the chordate Ciona intestinalis: new insight into intron and operon populations.</title>
        <authorList>
            <person name="Satou Y."/>
            <person name="Mineta K."/>
            <person name="Ogasawara M."/>
            <person name="Sasakura Y."/>
            <person name="Shoguchi E."/>
            <person name="Ueno K."/>
            <person name="Yamada L."/>
            <person name="Matsumoto J."/>
            <person name="Wasserscheid J."/>
            <person name="Dewar K."/>
            <person name="Wiley G.B."/>
            <person name="Macmil S.L."/>
            <person name="Roe B.A."/>
            <person name="Zeller R.W."/>
            <person name="Hastings K.E."/>
            <person name="Lemaire P."/>
            <person name="Lindquist E."/>
            <person name="Endo T."/>
            <person name="Hotta K."/>
            <person name="Inaba K."/>
        </authorList>
    </citation>
    <scope>NUCLEOTIDE SEQUENCE [LARGE SCALE GENOMIC DNA]</scope>
    <source>
        <strain evidence="1">wild type</strain>
    </source>
</reference>
<dbReference type="EMBL" id="EAAA01001862">
    <property type="status" value="NOT_ANNOTATED_CDS"/>
    <property type="molecule type" value="Genomic_DNA"/>
</dbReference>
<dbReference type="HOGENOM" id="CLU_3368239_0_0_1"/>
<protein>
    <submittedName>
        <fullName evidence="1">Uncharacterized protein</fullName>
    </submittedName>
</protein>